<dbReference type="CDD" id="cd03357">
    <property type="entry name" value="LbH_MAT_GAT"/>
    <property type="match status" value="1"/>
</dbReference>
<keyword evidence="3" id="KW-0677">Repeat</keyword>
<organism evidence="7 8">
    <name type="scientific">Clostridium folliculivorans</name>
    <dbReference type="NCBI Taxonomy" id="2886038"/>
    <lineage>
        <taxon>Bacteria</taxon>
        <taxon>Bacillati</taxon>
        <taxon>Bacillota</taxon>
        <taxon>Clostridia</taxon>
        <taxon>Eubacteriales</taxon>
        <taxon>Clostridiaceae</taxon>
        <taxon>Clostridium</taxon>
    </lineage>
</organism>
<evidence type="ECO:0000313" key="7">
    <source>
        <dbReference type="EMBL" id="GKU23686.1"/>
    </source>
</evidence>
<dbReference type="InterPro" id="IPR011004">
    <property type="entry name" value="Trimer_LpxA-like_sf"/>
</dbReference>
<evidence type="ECO:0000256" key="4">
    <source>
        <dbReference type="ARBA" id="ARBA00023315"/>
    </source>
</evidence>
<keyword evidence="8" id="KW-1185">Reference proteome</keyword>
<dbReference type="SMART" id="SM01266">
    <property type="entry name" value="Mac"/>
    <property type="match status" value="1"/>
</dbReference>
<evidence type="ECO:0000256" key="3">
    <source>
        <dbReference type="ARBA" id="ARBA00022737"/>
    </source>
</evidence>
<protein>
    <recommendedName>
        <fullName evidence="5">Acetyltransferase</fullName>
        <ecNumber evidence="5">2.3.1.-</ecNumber>
    </recommendedName>
</protein>
<name>A0A9W6D9A2_9CLOT</name>
<dbReference type="EMBL" id="BQXY01000001">
    <property type="protein sequence ID" value="GKU23686.1"/>
    <property type="molecule type" value="Genomic_DNA"/>
</dbReference>
<dbReference type="Proteomes" id="UP001057868">
    <property type="component" value="Unassembled WGS sequence"/>
</dbReference>
<dbReference type="Pfam" id="PF12464">
    <property type="entry name" value="Mac"/>
    <property type="match status" value="1"/>
</dbReference>
<dbReference type="RefSeq" id="WP_261850744.1">
    <property type="nucleotide sequence ID" value="NZ_BQXY01000001.1"/>
</dbReference>
<dbReference type="Pfam" id="PF00132">
    <property type="entry name" value="Hexapep"/>
    <property type="match status" value="1"/>
</dbReference>
<dbReference type="InterPro" id="IPR001451">
    <property type="entry name" value="Hexapep"/>
</dbReference>
<dbReference type="SUPFAM" id="SSF51161">
    <property type="entry name" value="Trimeric LpxA-like enzymes"/>
    <property type="match status" value="1"/>
</dbReference>
<comment type="caution">
    <text evidence="7">The sequence shown here is derived from an EMBL/GenBank/DDBJ whole genome shotgun (WGS) entry which is preliminary data.</text>
</comment>
<dbReference type="GO" id="GO:0008870">
    <property type="term" value="F:galactoside O-acetyltransferase activity"/>
    <property type="evidence" value="ECO:0007669"/>
    <property type="project" value="TreeGrafter"/>
</dbReference>
<proteinExistence type="inferred from homology"/>
<accession>A0A9W6D9A2</accession>
<reference evidence="7" key="1">
    <citation type="journal article" date="2023" name="Int. J. Syst. Evol. Microbiol.">
        <title>&lt;i&gt;Clostridium folliculivorans&lt;/i&gt; sp. nov., isolated from soil samples of an organic paddy in Japan.</title>
        <authorList>
            <person name="Tazawa J."/>
            <person name="Kobayashi H."/>
            <person name="Tanizawa Y."/>
            <person name="Uchino A."/>
            <person name="Tanaka F."/>
            <person name="Urashima Y."/>
            <person name="Miura S."/>
            <person name="Sakamoto M."/>
            <person name="Ohkuma M."/>
            <person name="Tohno M."/>
        </authorList>
    </citation>
    <scope>NUCLEOTIDE SEQUENCE</scope>
    <source>
        <strain evidence="7">D1-1</strain>
    </source>
</reference>
<keyword evidence="2 5" id="KW-0808">Transferase</keyword>
<comment type="similarity">
    <text evidence="1 5">Belongs to the transferase hexapeptide repeat family.</text>
</comment>
<keyword evidence="4 5" id="KW-0012">Acyltransferase</keyword>
<dbReference type="InterPro" id="IPR018357">
    <property type="entry name" value="Hexapep_transf_CS"/>
</dbReference>
<dbReference type="EC" id="2.3.1.-" evidence="5"/>
<dbReference type="FunFam" id="2.160.10.10:FF:000008">
    <property type="entry name" value="Maltose O-acetyltransferase"/>
    <property type="match status" value="1"/>
</dbReference>
<evidence type="ECO:0000259" key="6">
    <source>
        <dbReference type="SMART" id="SM01266"/>
    </source>
</evidence>
<evidence type="ECO:0000256" key="1">
    <source>
        <dbReference type="ARBA" id="ARBA00007274"/>
    </source>
</evidence>
<dbReference type="InterPro" id="IPR024688">
    <property type="entry name" value="Mac_dom"/>
</dbReference>
<dbReference type="PROSITE" id="PS00101">
    <property type="entry name" value="HEXAPEP_TRANSFERASES"/>
    <property type="match status" value="1"/>
</dbReference>
<evidence type="ECO:0000256" key="5">
    <source>
        <dbReference type="RuleBase" id="RU367021"/>
    </source>
</evidence>
<dbReference type="PANTHER" id="PTHR43017">
    <property type="entry name" value="GALACTOSIDE O-ACETYLTRANSFERASE"/>
    <property type="match status" value="1"/>
</dbReference>
<gene>
    <name evidence="7" type="primary">lacA_1</name>
    <name evidence="7" type="ORF">CFOLD11_05120</name>
</gene>
<dbReference type="PANTHER" id="PTHR43017:SF1">
    <property type="entry name" value="ACETYLTRANSFERASE YJL218W-RELATED"/>
    <property type="match status" value="1"/>
</dbReference>
<dbReference type="InterPro" id="IPR039369">
    <property type="entry name" value="LacA-like"/>
</dbReference>
<evidence type="ECO:0000313" key="8">
    <source>
        <dbReference type="Proteomes" id="UP001057868"/>
    </source>
</evidence>
<dbReference type="AlphaFoldDB" id="A0A9W6D9A2"/>
<dbReference type="Gene3D" id="2.160.10.10">
    <property type="entry name" value="Hexapeptide repeat proteins"/>
    <property type="match status" value="1"/>
</dbReference>
<feature type="domain" description="Maltose/galactoside acetyltransferase" evidence="6">
    <location>
        <begin position="4"/>
        <end position="58"/>
    </location>
</feature>
<sequence>MSERENIVTGKLFTDMCEGLPEERLQAKELAYEFNHTRPSEIEKRIKLINEMFGSLGNNCWIEPPINLCYGKNVSIGNNFYANFNLSLIDDYKITIGNNVLIAPNVTIAVTGHPVHPDLRQNGEMYAFPITIEDFVWIGSGAIICPGVTIGKNSVIGAGSVVTKDIPANSIAAGNPCKVLREINDDDKIYYYKGLKVE</sequence>
<evidence type="ECO:0000256" key="2">
    <source>
        <dbReference type="ARBA" id="ARBA00022679"/>
    </source>
</evidence>